<reference evidence="4 5" key="1">
    <citation type="submission" date="2016-10" db="EMBL/GenBank/DDBJ databases">
        <authorList>
            <person name="de Groot N.N."/>
        </authorList>
    </citation>
    <scope>NUCLEOTIDE SEQUENCE [LARGE SCALE GENOMIC DNA]</scope>
    <source>
        <strain evidence="4 5">DSM 22789</strain>
    </source>
</reference>
<feature type="domain" description="HTH LytTR-type" evidence="3">
    <location>
        <begin position="178"/>
        <end position="238"/>
    </location>
</feature>
<keyword evidence="5" id="KW-1185">Reference proteome</keyword>
<accession>A0A1I6TI23</accession>
<dbReference type="Pfam" id="PF00072">
    <property type="entry name" value="Response_reg"/>
    <property type="match status" value="1"/>
</dbReference>
<dbReference type="Proteomes" id="UP000198785">
    <property type="component" value="Unassembled WGS sequence"/>
</dbReference>
<dbReference type="Gene3D" id="2.40.50.1020">
    <property type="entry name" value="LytTr DNA-binding domain"/>
    <property type="match status" value="1"/>
</dbReference>
<sequence>MENKKTYTVAIIDDFLEEMFLIQKYVEDLPFLKLQIVESDPVLGLEEVERRTVDILILDMQMPRLNGVAFLQALEHVPVLIVCSNYTEYVYDTALYQVAYIRKTIGRLDFEKVIQKAIQECDERRAALKKEENVISVKAVKAAEGNILVDCDKLGYAEIRDKVMHFYGDGYFLSGRITMQELSEVLKAPPFMRIHKSFLVNLDYIDSFNSRVVVMKKSKEIINIGDEYYPSFKEAMKTWQTKPQT</sequence>
<dbReference type="OrthoDB" id="701296at2"/>
<dbReference type="SUPFAM" id="SSF52172">
    <property type="entry name" value="CheY-like"/>
    <property type="match status" value="1"/>
</dbReference>
<dbReference type="RefSeq" id="WP_093365677.1">
    <property type="nucleotide sequence ID" value="NZ_FOZZ01000006.1"/>
</dbReference>
<dbReference type="AlphaFoldDB" id="A0A1I6TI23"/>
<dbReference type="InterPro" id="IPR007492">
    <property type="entry name" value="LytTR_DNA-bd_dom"/>
</dbReference>
<dbReference type="PROSITE" id="PS50930">
    <property type="entry name" value="HTH_LYTTR"/>
    <property type="match status" value="1"/>
</dbReference>
<evidence type="ECO:0000259" key="2">
    <source>
        <dbReference type="PROSITE" id="PS50110"/>
    </source>
</evidence>
<dbReference type="PROSITE" id="PS50110">
    <property type="entry name" value="RESPONSE_REGULATORY"/>
    <property type="match status" value="1"/>
</dbReference>
<dbReference type="PANTHER" id="PTHR37299">
    <property type="entry name" value="TRANSCRIPTIONAL REGULATOR-RELATED"/>
    <property type="match status" value="1"/>
</dbReference>
<name>A0A1I6TI23_9SPHI</name>
<evidence type="ECO:0000259" key="3">
    <source>
        <dbReference type="PROSITE" id="PS50930"/>
    </source>
</evidence>
<dbReference type="GO" id="GO:0003677">
    <property type="term" value="F:DNA binding"/>
    <property type="evidence" value="ECO:0007669"/>
    <property type="project" value="UniProtKB-KW"/>
</dbReference>
<feature type="domain" description="Response regulatory" evidence="2">
    <location>
        <begin position="8"/>
        <end position="118"/>
    </location>
</feature>
<evidence type="ECO:0000256" key="1">
    <source>
        <dbReference type="PROSITE-ProRule" id="PRU00169"/>
    </source>
</evidence>
<dbReference type="InterPro" id="IPR011006">
    <property type="entry name" value="CheY-like_superfamily"/>
</dbReference>
<keyword evidence="4" id="KW-0238">DNA-binding</keyword>
<keyword evidence="1" id="KW-0597">Phosphoprotein</keyword>
<dbReference type="PANTHER" id="PTHR37299:SF1">
    <property type="entry name" value="STAGE 0 SPORULATION PROTEIN A HOMOLOG"/>
    <property type="match status" value="1"/>
</dbReference>
<evidence type="ECO:0000313" key="4">
    <source>
        <dbReference type="EMBL" id="SFS88902.1"/>
    </source>
</evidence>
<protein>
    <submittedName>
        <fullName evidence="4">DNA-binding response regulator, LytR/AlgR family</fullName>
    </submittedName>
</protein>
<dbReference type="STRING" id="683125.SAMN05660206_106165"/>
<evidence type="ECO:0000313" key="5">
    <source>
        <dbReference type="Proteomes" id="UP000198785"/>
    </source>
</evidence>
<feature type="modified residue" description="4-aspartylphosphate" evidence="1">
    <location>
        <position position="59"/>
    </location>
</feature>
<dbReference type="InterPro" id="IPR046947">
    <property type="entry name" value="LytR-like"/>
</dbReference>
<dbReference type="InterPro" id="IPR001789">
    <property type="entry name" value="Sig_transdc_resp-reg_receiver"/>
</dbReference>
<dbReference type="SMART" id="SM00850">
    <property type="entry name" value="LytTR"/>
    <property type="match status" value="1"/>
</dbReference>
<gene>
    <name evidence="4" type="ORF">SAMN05660206_106165</name>
</gene>
<dbReference type="EMBL" id="FOZZ01000006">
    <property type="protein sequence ID" value="SFS88902.1"/>
    <property type="molecule type" value="Genomic_DNA"/>
</dbReference>
<proteinExistence type="predicted"/>
<dbReference type="GO" id="GO:0000156">
    <property type="term" value="F:phosphorelay response regulator activity"/>
    <property type="evidence" value="ECO:0007669"/>
    <property type="project" value="InterPro"/>
</dbReference>
<organism evidence="4 5">
    <name type="scientific">Sphingobacterium wenxiniae</name>
    <dbReference type="NCBI Taxonomy" id="683125"/>
    <lineage>
        <taxon>Bacteria</taxon>
        <taxon>Pseudomonadati</taxon>
        <taxon>Bacteroidota</taxon>
        <taxon>Sphingobacteriia</taxon>
        <taxon>Sphingobacteriales</taxon>
        <taxon>Sphingobacteriaceae</taxon>
        <taxon>Sphingobacterium</taxon>
    </lineage>
</organism>
<dbReference type="Pfam" id="PF04397">
    <property type="entry name" value="LytTR"/>
    <property type="match status" value="1"/>
</dbReference>
<dbReference type="Gene3D" id="3.40.50.2300">
    <property type="match status" value="1"/>
</dbReference>